<dbReference type="RefSeq" id="WP_271277540.1">
    <property type="nucleotide sequence ID" value="NZ_BAABFD010000020.1"/>
</dbReference>
<comment type="caution">
    <text evidence="3">The sequence shown here is derived from an EMBL/GenBank/DDBJ whole genome shotgun (WGS) entry which is preliminary data.</text>
</comment>
<dbReference type="SUPFAM" id="SSF55961">
    <property type="entry name" value="Bet v1-like"/>
    <property type="match status" value="2"/>
</dbReference>
<evidence type="ECO:0000313" key="3">
    <source>
        <dbReference type="EMBL" id="MDA0643195.1"/>
    </source>
</evidence>
<dbReference type="InterPro" id="IPR013538">
    <property type="entry name" value="ASHA1/2-like_C"/>
</dbReference>
<dbReference type="CDD" id="cd08899">
    <property type="entry name" value="SRPBCC_CalC_Aha1-like_6"/>
    <property type="match status" value="1"/>
</dbReference>
<accession>A0ABT4T1D4</accession>
<gene>
    <name evidence="3" type="ORF">OUY24_21425</name>
</gene>
<keyword evidence="4" id="KW-1185">Reference proteome</keyword>
<dbReference type="Gene3D" id="3.30.530.20">
    <property type="match status" value="2"/>
</dbReference>
<dbReference type="Proteomes" id="UP001212498">
    <property type="component" value="Unassembled WGS sequence"/>
</dbReference>
<comment type="similarity">
    <text evidence="1">Belongs to the AHA1 family.</text>
</comment>
<dbReference type="EMBL" id="JAPNUD010000061">
    <property type="protein sequence ID" value="MDA0643195.1"/>
    <property type="molecule type" value="Genomic_DNA"/>
</dbReference>
<dbReference type="Pfam" id="PF08327">
    <property type="entry name" value="AHSA1"/>
    <property type="match status" value="1"/>
</dbReference>
<evidence type="ECO:0000259" key="2">
    <source>
        <dbReference type="Pfam" id="PF08327"/>
    </source>
</evidence>
<sequence length="261" mass="28094">MNDHLMIRPDGRTELRMSRRLPHPPEKVWRAVTEPGHLKQWFPAELVIDGDRVRYGFGPDGRVLELDPPRVFAHSWGDDELRWEIRPDGDGSLLTLTHVFGDRFGAASFASGWHTCMAALAALLDGRPLPRPGDMGRLHEDYVAILGLTSGELSGGAVRLERQLTRPAGEVWRALEGGRAEPGSPPPAPFTAAGVTAGPVSRAEPGKILEYATGGGTVRWELGEGTGHGARLTLTGPGDAATLAAWRARVEQLAEALLDAG</sequence>
<protein>
    <submittedName>
        <fullName evidence="3">SRPBCC family protein</fullName>
    </submittedName>
</protein>
<proteinExistence type="inferred from homology"/>
<organism evidence="3 4">
    <name type="scientific">Nonomuraea ferruginea</name>
    <dbReference type="NCBI Taxonomy" id="46174"/>
    <lineage>
        <taxon>Bacteria</taxon>
        <taxon>Bacillati</taxon>
        <taxon>Actinomycetota</taxon>
        <taxon>Actinomycetes</taxon>
        <taxon>Streptosporangiales</taxon>
        <taxon>Streptosporangiaceae</taxon>
        <taxon>Nonomuraea</taxon>
    </lineage>
</organism>
<feature type="domain" description="Activator of Hsp90 ATPase homologue 1/2-like C-terminal" evidence="2">
    <location>
        <begin position="23"/>
        <end position="124"/>
    </location>
</feature>
<evidence type="ECO:0000313" key="4">
    <source>
        <dbReference type="Proteomes" id="UP001212498"/>
    </source>
</evidence>
<dbReference type="InterPro" id="IPR023393">
    <property type="entry name" value="START-like_dom_sf"/>
</dbReference>
<name>A0ABT4T1D4_9ACTN</name>
<reference evidence="3 4" key="1">
    <citation type="submission" date="2022-11" db="EMBL/GenBank/DDBJ databases">
        <title>Nonomuraea corallina sp. nov., a new species of the genus Nonomuraea isolated from sea side sediment in Thai sea.</title>
        <authorList>
            <person name="Ngamcharungchit C."/>
            <person name="Matsumoto A."/>
            <person name="Suriyachadkun C."/>
            <person name="Panbangred W."/>
            <person name="Inahashi Y."/>
            <person name="Intra B."/>
        </authorList>
    </citation>
    <scope>NUCLEOTIDE SEQUENCE [LARGE SCALE GENOMIC DNA]</scope>
    <source>
        <strain evidence="3 4">DSM 43553</strain>
    </source>
</reference>
<evidence type="ECO:0000256" key="1">
    <source>
        <dbReference type="ARBA" id="ARBA00006817"/>
    </source>
</evidence>